<name>A0A2Z6MHK2_TRISU</name>
<dbReference type="AlphaFoldDB" id="A0A2Z6MHK2"/>
<proteinExistence type="predicted"/>
<evidence type="ECO:0000313" key="1">
    <source>
        <dbReference type="EMBL" id="GAU17598.1"/>
    </source>
</evidence>
<dbReference type="EMBL" id="DF973172">
    <property type="protein sequence ID" value="GAU17598.1"/>
    <property type="molecule type" value="Genomic_DNA"/>
</dbReference>
<reference evidence="2" key="1">
    <citation type="journal article" date="2017" name="Front. Plant Sci.">
        <title>Climate Clever Clovers: New Paradigm to Reduce the Environmental Footprint of Ruminants by Breeding Low Methanogenic Forages Utilizing Haplotype Variation.</title>
        <authorList>
            <person name="Kaur P."/>
            <person name="Appels R."/>
            <person name="Bayer P.E."/>
            <person name="Keeble-Gagnere G."/>
            <person name="Wang J."/>
            <person name="Hirakawa H."/>
            <person name="Shirasawa K."/>
            <person name="Vercoe P."/>
            <person name="Stefanova K."/>
            <person name="Durmic Z."/>
            <person name="Nichols P."/>
            <person name="Revell C."/>
            <person name="Isobe S.N."/>
            <person name="Edwards D."/>
            <person name="Erskine W."/>
        </authorList>
    </citation>
    <scope>NUCLEOTIDE SEQUENCE [LARGE SCALE GENOMIC DNA]</scope>
    <source>
        <strain evidence="2">cv. Daliak</strain>
    </source>
</reference>
<gene>
    <name evidence="1" type="ORF">TSUD_341420</name>
</gene>
<organism evidence="1 2">
    <name type="scientific">Trifolium subterraneum</name>
    <name type="common">Subterranean clover</name>
    <dbReference type="NCBI Taxonomy" id="3900"/>
    <lineage>
        <taxon>Eukaryota</taxon>
        <taxon>Viridiplantae</taxon>
        <taxon>Streptophyta</taxon>
        <taxon>Embryophyta</taxon>
        <taxon>Tracheophyta</taxon>
        <taxon>Spermatophyta</taxon>
        <taxon>Magnoliopsida</taxon>
        <taxon>eudicotyledons</taxon>
        <taxon>Gunneridae</taxon>
        <taxon>Pentapetalae</taxon>
        <taxon>rosids</taxon>
        <taxon>fabids</taxon>
        <taxon>Fabales</taxon>
        <taxon>Fabaceae</taxon>
        <taxon>Papilionoideae</taxon>
        <taxon>50 kb inversion clade</taxon>
        <taxon>NPAAA clade</taxon>
        <taxon>Hologalegina</taxon>
        <taxon>IRL clade</taxon>
        <taxon>Trifolieae</taxon>
        <taxon>Trifolium</taxon>
    </lineage>
</organism>
<accession>A0A2Z6MHK2</accession>
<keyword evidence="2" id="KW-1185">Reference proteome</keyword>
<sequence length="55" mass="6459">MIDLSSETVVPFRFWCFYAMIGEGMEWNRRVEKNGMDLLAWCSGKAEGERKEVVR</sequence>
<dbReference type="Proteomes" id="UP000242715">
    <property type="component" value="Unassembled WGS sequence"/>
</dbReference>
<evidence type="ECO:0000313" key="2">
    <source>
        <dbReference type="Proteomes" id="UP000242715"/>
    </source>
</evidence>
<protein>
    <submittedName>
        <fullName evidence="1">Uncharacterized protein</fullName>
    </submittedName>
</protein>